<reference evidence="3" key="2">
    <citation type="submission" date="2023-06" db="EMBL/GenBank/DDBJ databases">
        <authorList>
            <consortium name="Lawrence Berkeley National Laboratory"/>
            <person name="Haridas S."/>
            <person name="Hensen N."/>
            <person name="Bonometti L."/>
            <person name="Westerberg I."/>
            <person name="Brannstrom I.O."/>
            <person name="Guillou S."/>
            <person name="Cros-Aarteil S."/>
            <person name="Calhoun S."/>
            <person name="Kuo A."/>
            <person name="Mondo S."/>
            <person name="Pangilinan J."/>
            <person name="Riley R."/>
            <person name="Labutti K."/>
            <person name="Andreopoulos B."/>
            <person name="Lipzen A."/>
            <person name="Chen C."/>
            <person name="Yanf M."/>
            <person name="Daum C."/>
            <person name="Ng V."/>
            <person name="Clum A."/>
            <person name="Steindorff A."/>
            <person name="Ohm R."/>
            <person name="Martin F."/>
            <person name="Silar P."/>
            <person name="Natvig D."/>
            <person name="Lalanne C."/>
            <person name="Gautier V."/>
            <person name="Ament-Velasquez S.L."/>
            <person name="Kruys A."/>
            <person name="Hutchinson M.I."/>
            <person name="Powell A.J."/>
            <person name="Barry K."/>
            <person name="Miller A.N."/>
            <person name="Grigoriev I.V."/>
            <person name="Debuchy R."/>
            <person name="Gladieux P."/>
            <person name="Thoren M.H."/>
            <person name="Johannesson H."/>
        </authorList>
    </citation>
    <scope>NUCLEOTIDE SEQUENCE</scope>
    <source>
        <strain evidence="3">CBS 118394</strain>
    </source>
</reference>
<protein>
    <submittedName>
        <fullName evidence="3">Uncharacterized protein</fullName>
    </submittedName>
</protein>
<sequence length="283" mass="30030">MDAALPSINTTIDSSSKPNDTIRGSGGGGGINLYSAVRDGVHLALPILASTWSLISTTTSHLWILTKGSSNCLFQIIAWPLVKFLSQLIAWPLVKVYNLLSLIMSPAIYMFQFLTVPLFWPVRLLELLEPLYIFFGVAVCLGIGAGALVYGMLTILGIAPHKLFAASNSSTEEDLDLYRTNNTAATATPQTGGGGGSRRSSFDTSLDDFAARNSKSTSLLDASDFYAWQEQVPPAESILLRLGTGGGGESGSASGSGGGLKQRRLPPGMLISSTIHEEEDDSL</sequence>
<feature type="region of interest" description="Disordered" evidence="1">
    <location>
        <begin position="242"/>
        <end position="283"/>
    </location>
</feature>
<gene>
    <name evidence="3" type="ORF">B0H66DRAFT_548833</name>
</gene>
<reference evidence="3" key="1">
    <citation type="journal article" date="2023" name="Mol. Phylogenet. Evol.">
        <title>Genome-scale phylogeny and comparative genomics of the fungal order Sordariales.</title>
        <authorList>
            <person name="Hensen N."/>
            <person name="Bonometti L."/>
            <person name="Westerberg I."/>
            <person name="Brannstrom I.O."/>
            <person name="Guillou S."/>
            <person name="Cros-Aarteil S."/>
            <person name="Calhoun S."/>
            <person name="Haridas S."/>
            <person name="Kuo A."/>
            <person name="Mondo S."/>
            <person name="Pangilinan J."/>
            <person name="Riley R."/>
            <person name="LaButti K."/>
            <person name="Andreopoulos B."/>
            <person name="Lipzen A."/>
            <person name="Chen C."/>
            <person name="Yan M."/>
            <person name="Daum C."/>
            <person name="Ng V."/>
            <person name="Clum A."/>
            <person name="Steindorff A."/>
            <person name="Ohm R.A."/>
            <person name="Martin F."/>
            <person name="Silar P."/>
            <person name="Natvig D.O."/>
            <person name="Lalanne C."/>
            <person name="Gautier V."/>
            <person name="Ament-Velasquez S.L."/>
            <person name="Kruys A."/>
            <person name="Hutchinson M.I."/>
            <person name="Powell A.J."/>
            <person name="Barry K."/>
            <person name="Miller A.N."/>
            <person name="Grigoriev I.V."/>
            <person name="Debuchy R."/>
            <person name="Gladieux P."/>
            <person name="Hiltunen Thoren M."/>
            <person name="Johannesson H."/>
        </authorList>
    </citation>
    <scope>NUCLEOTIDE SEQUENCE</scope>
    <source>
        <strain evidence="3">CBS 118394</strain>
    </source>
</reference>
<evidence type="ECO:0000313" key="4">
    <source>
        <dbReference type="Proteomes" id="UP001283341"/>
    </source>
</evidence>
<accession>A0AAE0MAR3</accession>
<feature type="compositionally biased region" description="Gly residues" evidence="1">
    <location>
        <begin position="243"/>
        <end position="260"/>
    </location>
</feature>
<organism evidence="3 4">
    <name type="scientific">Apodospora peruviana</name>
    <dbReference type="NCBI Taxonomy" id="516989"/>
    <lineage>
        <taxon>Eukaryota</taxon>
        <taxon>Fungi</taxon>
        <taxon>Dikarya</taxon>
        <taxon>Ascomycota</taxon>
        <taxon>Pezizomycotina</taxon>
        <taxon>Sordariomycetes</taxon>
        <taxon>Sordariomycetidae</taxon>
        <taxon>Sordariales</taxon>
        <taxon>Lasiosphaeriaceae</taxon>
        <taxon>Apodospora</taxon>
    </lineage>
</organism>
<dbReference type="EMBL" id="JAUEDM010000002">
    <property type="protein sequence ID" value="KAK3325622.1"/>
    <property type="molecule type" value="Genomic_DNA"/>
</dbReference>
<feature type="transmembrane region" description="Helical" evidence="2">
    <location>
        <begin position="132"/>
        <end position="159"/>
    </location>
</feature>
<keyword evidence="4" id="KW-1185">Reference proteome</keyword>
<feature type="transmembrane region" description="Helical" evidence="2">
    <location>
        <begin position="99"/>
        <end position="120"/>
    </location>
</feature>
<comment type="caution">
    <text evidence="3">The sequence shown here is derived from an EMBL/GenBank/DDBJ whole genome shotgun (WGS) entry which is preliminary data.</text>
</comment>
<keyword evidence="2" id="KW-1133">Transmembrane helix</keyword>
<name>A0AAE0MAR3_9PEZI</name>
<feature type="transmembrane region" description="Helical" evidence="2">
    <location>
        <begin position="72"/>
        <end position="93"/>
    </location>
</feature>
<proteinExistence type="predicted"/>
<evidence type="ECO:0000256" key="1">
    <source>
        <dbReference type="SAM" id="MobiDB-lite"/>
    </source>
</evidence>
<feature type="transmembrane region" description="Helical" evidence="2">
    <location>
        <begin position="43"/>
        <end position="65"/>
    </location>
</feature>
<keyword evidence="2" id="KW-0812">Transmembrane</keyword>
<keyword evidence="2" id="KW-0472">Membrane</keyword>
<dbReference type="AlphaFoldDB" id="A0AAE0MAR3"/>
<feature type="compositionally biased region" description="Polar residues" evidence="1">
    <location>
        <begin position="7"/>
        <end position="19"/>
    </location>
</feature>
<feature type="region of interest" description="Disordered" evidence="1">
    <location>
        <begin position="1"/>
        <end position="24"/>
    </location>
</feature>
<evidence type="ECO:0000313" key="3">
    <source>
        <dbReference type="EMBL" id="KAK3325622.1"/>
    </source>
</evidence>
<dbReference type="Proteomes" id="UP001283341">
    <property type="component" value="Unassembled WGS sequence"/>
</dbReference>
<evidence type="ECO:0000256" key="2">
    <source>
        <dbReference type="SAM" id="Phobius"/>
    </source>
</evidence>